<dbReference type="EMBL" id="REGN01000361">
    <property type="protein sequence ID" value="RNA42493.1"/>
    <property type="molecule type" value="Genomic_DNA"/>
</dbReference>
<keyword evidence="1" id="KW-0472">Membrane</keyword>
<keyword evidence="3" id="KW-1185">Reference proteome</keyword>
<evidence type="ECO:0000313" key="2">
    <source>
        <dbReference type="EMBL" id="RNA42493.1"/>
    </source>
</evidence>
<keyword evidence="1" id="KW-1133">Transmembrane helix</keyword>
<protein>
    <submittedName>
        <fullName evidence="2">Uncharacterized protein</fullName>
    </submittedName>
</protein>
<accession>A0A3M7T391</accession>
<evidence type="ECO:0000313" key="3">
    <source>
        <dbReference type="Proteomes" id="UP000276133"/>
    </source>
</evidence>
<gene>
    <name evidence="2" type="ORF">BpHYR1_036594</name>
</gene>
<feature type="transmembrane region" description="Helical" evidence="1">
    <location>
        <begin position="54"/>
        <end position="72"/>
    </location>
</feature>
<keyword evidence="1" id="KW-0812">Transmembrane</keyword>
<sequence length="156" mass="18732">MHTITLLPITNVKYFYFALGSTEEVKSLCGTSFCIYNMKNNYPFKFKTISHENILILAITTFCIWLFFMIGFKTDFKQLFIEHMSIIDNNQLSLFFHIFFFLTYLKLWLPIPEIIFNQKHAFGSNHLSSNKTWFKCFRSCISWQRFTIRINFNKKL</sequence>
<organism evidence="2 3">
    <name type="scientific">Brachionus plicatilis</name>
    <name type="common">Marine rotifer</name>
    <name type="synonym">Brachionus muelleri</name>
    <dbReference type="NCBI Taxonomy" id="10195"/>
    <lineage>
        <taxon>Eukaryota</taxon>
        <taxon>Metazoa</taxon>
        <taxon>Spiralia</taxon>
        <taxon>Gnathifera</taxon>
        <taxon>Rotifera</taxon>
        <taxon>Eurotatoria</taxon>
        <taxon>Monogononta</taxon>
        <taxon>Pseudotrocha</taxon>
        <taxon>Ploima</taxon>
        <taxon>Brachionidae</taxon>
        <taxon>Brachionus</taxon>
    </lineage>
</organism>
<proteinExistence type="predicted"/>
<dbReference type="Proteomes" id="UP000276133">
    <property type="component" value="Unassembled WGS sequence"/>
</dbReference>
<feature type="transmembrane region" description="Helical" evidence="1">
    <location>
        <begin position="92"/>
        <end position="109"/>
    </location>
</feature>
<comment type="caution">
    <text evidence="2">The sequence shown here is derived from an EMBL/GenBank/DDBJ whole genome shotgun (WGS) entry which is preliminary data.</text>
</comment>
<evidence type="ECO:0000256" key="1">
    <source>
        <dbReference type="SAM" id="Phobius"/>
    </source>
</evidence>
<reference evidence="2 3" key="1">
    <citation type="journal article" date="2018" name="Sci. Rep.">
        <title>Genomic signatures of local adaptation to the degree of environmental predictability in rotifers.</title>
        <authorList>
            <person name="Franch-Gras L."/>
            <person name="Hahn C."/>
            <person name="Garcia-Roger E.M."/>
            <person name="Carmona M.J."/>
            <person name="Serra M."/>
            <person name="Gomez A."/>
        </authorList>
    </citation>
    <scope>NUCLEOTIDE SEQUENCE [LARGE SCALE GENOMIC DNA]</scope>
    <source>
        <strain evidence="2">HYR1</strain>
    </source>
</reference>
<name>A0A3M7T391_BRAPC</name>
<dbReference type="AlphaFoldDB" id="A0A3M7T391"/>